<evidence type="ECO:0000313" key="3">
    <source>
        <dbReference type="EMBL" id="GAA1673337.1"/>
    </source>
</evidence>
<comment type="caution">
    <text evidence="3">The sequence shown here is derived from an EMBL/GenBank/DDBJ whole genome shotgun (WGS) entry which is preliminary data.</text>
</comment>
<accession>A0ABP4SIA1</accession>
<feature type="domain" description="Mycothiol-dependent maleylpyruvate isomerase metal-binding" evidence="2">
    <location>
        <begin position="12"/>
        <end position="148"/>
    </location>
</feature>
<sequence>MTTERDELLGALREATDRLAAAIARLAEDEVRGPSLLPGWTRGHLITHVARNADALRNLLTWARTGVVTPAYAGPEEREAEIQAGAARTGPALRDDVRESADVFAAEAASLPAAAWDAEVSVLDGPLFPARLLLPRRLTEVELHHTDLGVGYRSDDWTPEFTGLDLPEPMRAWREERRAW</sequence>
<reference evidence="4" key="1">
    <citation type="journal article" date="2019" name="Int. J. Syst. Evol. Microbiol.">
        <title>The Global Catalogue of Microorganisms (GCM) 10K type strain sequencing project: providing services to taxonomists for standard genome sequencing and annotation.</title>
        <authorList>
            <consortium name="The Broad Institute Genomics Platform"/>
            <consortium name="The Broad Institute Genome Sequencing Center for Infectious Disease"/>
            <person name="Wu L."/>
            <person name="Ma J."/>
        </authorList>
    </citation>
    <scope>NUCLEOTIDE SEQUENCE [LARGE SCALE GENOMIC DNA]</scope>
    <source>
        <strain evidence="4">JCM 16001</strain>
    </source>
</reference>
<feature type="coiled-coil region" evidence="1">
    <location>
        <begin position="5"/>
        <end position="32"/>
    </location>
</feature>
<dbReference type="InterPro" id="IPR017517">
    <property type="entry name" value="Maleyloyr_isom"/>
</dbReference>
<evidence type="ECO:0000313" key="4">
    <source>
        <dbReference type="Proteomes" id="UP001499851"/>
    </source>
</evidence>
<keyword evidence="4" id="KW-1185">Reference proteome</keyword>
<proteinExistence type="predicted"/>
<dbReference type="NCBIfam" id="TIGR03083">
    <property type="entry name" value="maleylpyruvate isomerase family mycothiol-dependent enzyme"/>
    <property type="match status" value="1"/>
</dbReference>
<dbReference type="InterPro" id="IPR024344">
    <property type="entry name" value="MDMPI_metal-binding"/>
</dbReference>
<gene>
    <name evidence="3" type="ORF">GCM10009830_19540</name>
</gene>
<dbReference type="Gene3D" id="1.20.120.450">
    <property type="entry name" value="dinb family like domain"/>
    <property type="match status" value="1"/>
</dbReference>
<name>A0ABP4SIA1_9ACTN</name>
<dbReference type="SUPFAM" id="SSF109854">
    <property type="entry name" value="DinB/YfiT-like putative metalloenzymes"/>
    <property type="match status" value="1"/>
</dbReference>
<evidence type="ECO:0000256" key="1">
    <source>
        <dbReference type="SAM" id="Coils"/>
    </source>
</evidence>
<dbReference type="RefSeq" id="WP_344485121.1">
    <property type="nucleotide sequence ID" value="NZ_BAAAQF010000005.1"/>
</dbReference>
<evidence type="ECO:0000259" key="2">
    <source>
        <dbReference type="Pfam" id="PF11716"/>
    </source>
</evidence>
<protein>
    <recommendedName>
        <fullName evidence="2">Mycothiol-dependent maleylpyruvate isomerase metal-binding domain-containing protein</fullName>
    </recommendedName>
</protein>
<dbReference type="EMBL" id="BAAAQF010000005">
    <property type="protein sequence ID" value="GAA1673337.1"/>
    <property type="molecule type" value="Genomic_DNA"/>
</dbReference>
<dbReference type="InterPro" id="IPR034660">
    <property type="entry name" value="DinB/YfiT-like"/>
</dbReference>
<keyword evidence="1" id="KW-0175">Coiled coil</keyword>
<dbReference type="Pfam" id="PF11716">
    <property type="entry name" value="MDMPI_N"/>
    <property type="match status" value="1"/>
</dbReference>
<organism evidence="3 4">
    <name type="scientific">Glycomyces endophyticus</name>
    <dbReference type="NCBI Taxonomy" id="480996"/>
    <lineage>
        <taxon>Bacteria</taxon>
        <taxon>Bacillati</taxon>
        <taxon>Actinomycetota</taxon>
        <taxon>Actinomycetes</taxon>
        <taxon>Glycomycetales</taxon>
        <taxon>Glycomycetaceae</taxon>
        <taxon>Glycomyces</taxon>
    </lineage>
</organism>
<dbReference type="Proteomes" id="UP001499851">
    <property type="component" value="Unassembled WGS sequence"/>
</dbReference>